<name>A0A6I3IET1_9MICO</name>
<proteinExistence type="predicted"/>
<evidence type="ECO:0000313" key="4">
    <source>
        <dbReference type="Proteomes" id="UP000431092"/>
    </source>
</evidence>
<dbReference type="InterPro" id="IPR036188">
    <property type="entry name" value="FAD/NAD-bd_sf"/>
</dbReference>
<dbReference type="InterPro" id="IPR050464">
    <property type="entry name" value="Zeta_carotene_desat/Oxidored"/>
</dbReference>
<dbReference type="Proteomes" id="UP000431092">
    <property type="component" value="Unassembled WGS sequence"/>
</dbReference>
<sequence>MGADVSGAERPGRDRRAVRIPAVAPDAGRARQAPADPHVVVVGGGIAGLNAAVCLAERGVRVTLLERDRQLGGRVASWPVQVAGDDDSSAMSRGFHAFFRQYYNLRALLRRIDPDLSILQPVRDYPLLHADGTRDSFTRIPRRPPWNALGFVALSPSCRLADLRRVDVERALALLDVDFPKTFVEHDGVSAQDVLDALHFPGPMRALALEVFARSFFADPREFSGGELVAMFHTYFLGSAEGLLFDVARDDFDTTLWAPLGRWLHERGVQVRCEAPVLRLDRDGPGDDIQVVLGDGGHMSADGVVLAVTRPSLQAIVDESGWVGTPDWRAAVARGRMAPRFVVQRLWLDRPVRDDTPAFLGTAALGFLDNLSAMHLLEVGAAAWARRTGGSVIELHAYAVPDAVTDAEVLADLRTQLHRLHPELVEARVLHEEVLVQQDCPLAGTDPWLDRPGVRTPVEQLVLAGDGIRCELPVALMERAATTGVQAANALLEQWGRAGHDVWSVPTSARWGPGVHLARRLARRLDLLPGSTVRRRRPTQGARHHDHP</sequence>
<dbReference type="Pfam" id="PF01593">
    <property type="entry name" value="Amino_oxidase"/>
    <property type="match status" value="1"/>
</dbReference>
<evidence type="ECO:0000313" key="3">
    <source>
        <dbReference type="EMBL" id="MTB71193.1"/>
    </source>
</evidence>
<dbReference type="PANTHER" id="PTHR42923">
    <property type="entry name" value="PROTOPORPHYRINOGEN OXIDASE"/>
    <property type="match status" value="1"/>
</dbReference>
<organism evidence="3 4">
    <name type="scientific">Arsenicicoccus cauae</name>
    <dbReference type="NCBI Taxonomy" id="2663847"/>
    <lineage>
        <taxon>Bacteria</taxon>
        <taxon>Bacillati</taxon>
        <taxon>Actinomycetota</taxon>
        <taxon>Actinomycetes</taxon>
        <taxon>Micrococcales</taxon>
        <taxon>Intrasporangiaceae</taxon>
        <taxon>Arsenicicoccus</taxon>
    </lineage>
</organism>
<feature type="domain" description="Amine oxidase" evidence="2">
    <location>
        <begin position="46"/>
        <end position="492"/>
    </location>
</feature>
<accession>A0A6I3IET1</accession>
<dbReference type="AlphaFoldDB" id="A0A6I3IET1"/>
<gene>
    <name evidence="3" type="ORF">GGG17_04235</name>
</gene>
<protein>
    <submittedName>
        <fullName evidence="3">FAD-dependent oxidoreductase</fullName>
    </submittedName>
</protein>
<feature type="compositionally biased region" description="Basic residues" evidence="1">
    <location>
        <begin position="533"/>
        <end position="548"/>
    </location>
</feature>
<dbReference type="PANTHER" id="PTHR42923:SF43">
    <property type="entry name" value="AMINE OXIDASE"/>
    <property type="match status" value="1"/>
</dbReference>
<keyword evidence="4" id="KW-1185">Reference proteome</keyword>
<evidence type="ECO:0000256" key="1">
    <source>
        <dbReference type="SAM" id="MobiDB-lite"/>
    </source>
</evidence>
<dbReference type="SUPFAM" id="SSF51905">
    <property type="entry name" value="FAD/NAD(P)-binding domain"/>
    <property type="match status" value="1"/>
</dbReference>
<comment type="caution">
    <text evidence="3">The sequence shown here is derived from an EMBL/GenBank/DDBJ whole genome shotgun (WGS) entry which is preliminary data.</text>
</comment>
<dbReference type="Gene3D" id="3.50.50.60">
    <property type="entry name" value="FAD/NAD(P)-binding domain"/>
    <property type="match status" value="1"/>
</dbReference>
<dbReference type="EMBL" id="WLVL01000017">
    <property type="protein sequence ID" value="MTB71193.1"/>
    <property type="molecule type" value="Genomic_DNA"/>
</dbReference>
<dbReference type="GO" id="GO:0016491">
    <property type="term" value="F:oxidoreductase activity"/>
    <property type="evidence" value="ECO:0007669"/>
    <property type="project" value="InterPro"/>
</dbReference>
<feature type="region of interest" description="Disordered" evidence="1">
    <location>
        <begin position="529"/>
        <end position="548"/>
    </location>
</feature>
<evidence type="ECO:0000259" key="2">
    <source>
        <dbReference type="Pfam" id="PF01593"/>
    </source>
</evidence>
<dbReference type="InterPro" id="IPR002937">
    <property type="entry name" value="Amino_oxidase"/>
</dbReference>
<reference evidence="3 4" key="1">
    <citation type="submission" date="2019-11" db="EMBL/GenBank/DDBJ databases">
        <title>Whole genome sequencing identifies a novel species of the genus Arsenicicoccus isolated from human blood.</title>
        <authorList>
            <person name="Jeong J.H."/>
            <person name="Kweon O.J."/>
            <person name="Kim H.R."/>
            <person name="Kim T.-H."/>
            <person name="Ha S.-M."/>
            <person name="Lee M.-K."/>
        </authorList>
    </citation>
    <scope>NUCLEOTIDE SEQUENCE [LARGE SCALE GENOMIC DNA]</scope>
    <source>
        <strain evidence="3 4">MKL-02</strain>
    </source>
</reference>
<dbReference type="Gene3D" id="3.40.50.720">
    <property type="entry name" value="NAD(P)-binding Rossmann-like Domain"/>
    <property type="match status" value="1"/>
</dbReference>
<dbReference type="Gene3D" id="3.90.660.50">
    <property type="match status" value="1"/>
</dbReference>